<feature type="chain" id="PRO_5019539420" description="DUF4056 domain-containing protein" evidence="1">
    <location>
        <begin position="22"/>
        <end position="382"/>
    </location>
</feature>
<gene>
    <name evidence="2" type="ORF">ED28_04215</name>
</gene>
<dbReference type="Proteomes" id="UP000288794">
    <property type="component" value="Unassembled WGS sequence"/>
</dbReference>
<organism evidence="2 3">
    <name type="scientific">[Pantoea] beijingensis</name>
    <dbReference type="NCBI Taxonomy" id="1324864"/>
    <lineage>
        <taxon>Bacteria</taxon>
        <taxon>Pseudomonadati</taxon>
        <taxon>Pseudomonadota</taxon>
        <taxon>Gammaproteobacteria</taxon>
        <taxon>Enterobacterales</taxon>
        <taxon>Erwiniaceae</taxon>
        <taxon>Erwinia</taxon>
    </lineage>
</organism>
<feature type="signal peptide" evidence="1">
    <location>
        <begin position="1"/>
        <end position="21"/>
    </location>
</feature>
<keyword evidence="1" id="KW-0732">Signal</keyword>
<keyword evidence="3" id="KW-1185">Reference proteome</keyword>
<dbReference type="InterPro" id="IPR025130">
    <property type="entry name" value="DUF4056"/>
</dbReference>
<protein>
    <recommendedName>
        <fullName evidence="4">DUF4056 domain-containing protein</fullName>
    </recommendedName>
</protein>
<comment type="caution">
    <text evidence="2">The sequence shown here is derived from an EMBL/GenBank/DDBJ whole genome shotgun (WGS) entry which is preliminary data.</text>
</comment>
<evidence type="ECO:0000256" key="1">
    <source>
        <dbReference type="SAM" id="SignalP"/>
    </source>
</evidence>
<dbReference type="RefSeq" id="WP_128175548.1">
    <property type="nucleotide sequence ID" value="NZ_CP071409.1"/>
</dbReference>
<dbReference type="Pfam" id="PF13265">
    <property type="entry name" value="DUF4056"/>
    <property type="match status" value="1"/>
</dbReference>
<evidence type="ECO:0008006" key="4">
    <source>
        <dbReference type="Google" id="ProtNLM"/>
    </source>
</evidence>
<dbReference type="AlphaFoldDB" id="A0A443IGQ7"/>
<evidence type="ECO:0000313" key="2">
    <source>
        <dbReference type="EMBL" id="RWR03239.1"/>
    </source>
</evidence>
<accession>A0A443IGQ7</accession>
<sequence length="382" mass="42668">MKLLWQLLFGTLLLIASAARAALPIVADLSLTPQLLPCRVWPVVAPLPAPDGLRPCCAFGYNLKARLLGIPVPFYTLDNVIEANKTGTHHYNHRHLTVLLTLAGINDEKNGLIYTHRGGFIDSAHVRDTADMTLFIFSHIWPMLGQPARLALEDELASRKIVLFPLAPPTDARQGYAIAAWLSASLAFQVAAWHEIAQWYGYQSVPGFPEGISAFSPEDLYSNLLGARLAVTLILRGQAASVTQYNAAMSAILPNALAQLNAVSAEKTRFMFDMLDGVWWNSRRRIPDKFLLLRRNYDTSDERLPTASSLENSVPLPLRLPQRIFGYTLDQSGELRLYCGKNMKSLPHPATFWHWRDFATLASMARIQDKRSLAEKMQHAAR</sequence>
<proteinExistence type="predicted"/>
<name>A0A443IGQ7_9GAMM</name>
<reference evidence="2 3" key="1">
    <citation type="submission" date="2014-04" db="EMBL/GenBank/DDBJ databases">
        <title>Draft genome sequence of Pantoea beijingensis strain LMG 27579, an emerging pathogen to Pleurotus eryngii with potential industrial application.</title>
        <authorList>
            <person name="Xu F."/>
            <person name="Liu Y."/>
            <person name="Wang S."/>
            <person name="Yin Y."/>
            <person name="Ma Y."/>
            <person name="Zhao S."/>
            <person name="Rong C."/>
        </authorList>
    </citation>
    <scope>NUCLEOTIDE SEQUENCE [LARGE SCALE GENOMIC DNA]</scope>
    <source>
        <strain evidence="2 3">LMG 27579</strain>
    </source>
</reference>
<evidence type="ECO:0000313" key="3">
    <source>
        <dbReference type="Proteomes" id="UP000288794"/>
    </source>
</evidence>
<dbReference type="EMBL" id="JMEE01000003">
    <property type="protein sequence ID" value="RWR03239.1"/>
    <property type="molecule type" value="Genomic_DNA"/>
</dbReference>